<organism evidence="2 3">
    <name type="scientific">Cytobacillus solani</name>
    <dbReference type="NCBI Taxonomy" id="1637975"/>
    <lineage>
        <taxon>Bacteria</taxon>
        <taxon>Bacillati</taxon>
        <taxon>Bacillota</taxon>
        <taxon>Bacilli</taxon>
        <taxon>Bacillales</taxon>
        <taxon>Bacillaceae</taxon>
        <taxon>Cytobacillus</taxon>
    </lineage>
</organism>
<protein>
    <submittedName>
        <fullName evidence="2">Uncharacterized protein</fullName>
    </submittedName>
</protein>
<sequence length="132" mass="15014">MTTNHTQEILNAVKKLGLKVELGLNNSIHDALNQPSILKAVNNQSRLVAASISKLQQTVETLSIAFNFPTKNDVANTTKLFIQAEEKLDLLEEQVTQLNRSFEEFKDTIVNSPSFSSSNRWEREKYEYSKNK</sequence>
<dbReference type="PATRIC" id="fig|1637975.4.peg.4490"/>
<dbReference type="AlphaFoldDB" id="A0A0Q3QTL7"/>
<name>A0A0Q3QTL7_9BACI</name>
<evidence type="ECO:0000313" key="3">
    <source>
        <dbReference type="Proteomes" id="UP000050996"/>
    </source>
</evidence>
<dbReference type="Proteomes" id="UP000050996">
    <property type="component" value="Unassembled WGS sequence"/>
</dbReference>
<proteinExistence type="predicted"/>
<gene>
    <name evidence="2" type="ORF">AN957_22490</name>
</gene>
<keyword evidence="3" id="KW-1185">Reference proteome</keyword>
<evidence type="ECO:0000256" key="1">
    <source>
        <dbReference type="SAM" id="Coils"/>
    </source>
</evidence>
<dbReference type="RefSeq" id="WP_056686116.1">
    <property type="nucleotide sequence ID" value="NZ_LJIX01000006.1"/>
</dbReference>
<evidence type="ECO:0000313" key="2">
    <source>
        <dbReference type="EMBL" id="KQL21062.1"/>
    </source>
</evidence>
<keyword evidence="1" id="KW-0175">Coiled coil</keyword>
<comment type="caution">
    <text evidence="2">The sequence shown here is derived from an EMBL/GenBank/DDBJ whole genome shotgun (WGS) entry which is preliminary data.</text>
</comment>
<dbReference type="STRING" id="1637975.AN957_22490"/>
<reference evidence="2 3" key="1">
    <citation type="submission" date="2015-09" db="EMBL/GenBank/DDBJ databases">
        <title>Genome sequencing project for genomic taxonomy and phylogenomics of Bacillus-like bacteria.</title>
        <authorList>
            <person name="Liu B."/>
            <person name="Wang J."/>
            <person name="Zhu Y."/>
            <person name="Liu G."/>
            <person name="Chen Q."/>
            <person name="Chen Z."/>
            <person name="Lan J."/>
            <person name="Che J."/>
            <person name="Ge C."/>
            <person name="Shi H."/>
            <person name="Pan Z."/>
            <person name="Liu X."/>
        </authorList>
    </citation>
    <scope>NUCLEOTIDE SEQUENCE [LARGE SCALE GENOMIC DNA]</scope>
    <source>
        <strain evidence="2 3">FJAT-18043</strain>
    </source>
</reference>
<dbReference type="EMBL" id="LJIX01000006">
    <property type="protein sequence ID" value="KQL21062.1"/>
    <property type="molecule type" value="Genomic_DNA"/>
</dbReference>
<feature type="coiled-coil region" evidence="1">
    <location>
        <begin position="74"/>
        <end position="108"/>
    </location>
</feature>
<accession>A0A0Q3QTL7</accession>